<keyword evidence="3" id="KW-1185">Reference proteome</keyword>
<evidence type="ECO:0000313" key="2">
    <source>
        <dbReference type="EMBL" id="KPC52259.1"/>
    </source>
</evidence>
<dbReference type="SUPFAM" id="SSF53335">
    <property type="entry name" value="S-adenosyl-L-methionine-dependent methyltransferases"/>
    <property type="match status" value="1"/>
</dbReference>
<dbReference type="GO" id="GO:0008171">
    <property type="term" value="F:O-methyltransferase activity"/>
    <property type="evidence" value="ECO:0007669"/>
    <property type="project" value="TreeGrafter"/>
</dbReference>
<dbReference type="Pfam" id="PF05050">
    <property type="entry name" value="Methyltransf_21"/>
    <property type="match status" value="1"/>
</dbReference>
<dbReference type="InterPro" id="IPR029063">
    <property type="entry name" value="SAM-dependent_MTases_sf"/>
</dbReference>
<proteinExistence type="predicted"/>
<name>A0A0N0GN22_9NEIS</name>
<dbReference type="EMBL" id="LAQT01000010">
    <property type="protein sequence ID" value="KPC52259.1"/>
    <property type="molecule type" value="Genomic_DNA"/>
</dbReference>
<dbReference type="PANTHER" id="PTHR36973">
    <property type="entry name" value="SLL1456 PROTEIN-RELATED"/>
    <property type="match status" value="1"/>
</dbReference>
<accession>A0A0N0GN22</accession>
<dbReference type="Gene3D" id="3.40.50.150">
    <property type="entry name" value="Vaccinia Virus protein VP39"/>
    <property type="match status" value="1"/>
</dbReference>
<dbReference type="AlphaFoldDB" id="A0A0N0GN22"/>
<dbReference type="InterPro" id="IPR053188">
    <property type="entry name" value="FkbM_Methyltransferase"/>
</dbReference>
<dbReference type="NCBIfam" id="TIGR01444">
    <property type="entry name" value="fkbM_fam"/>
    <property type="match status" value="1"/>
</dbReference>
<protein>
    <recommendedName>
        <fullName evidence="1">Methyltransferase FkbM domain-containing protein</fullName>
    </recommendedName>
</protein>
<dbReference type="InterPro" id="IPR006342">
    <property type="entry name" value="FkbM_mtfrase"/>
</dbReference>
<comment type="caution">
    <text evidence="2">The sequence shown here is derived from an EMBL/GenBank/DDBJ whole genome shotgun (WGS) entry which is preliminary data.</text>
</comment>
<dbReference type="Proteomes" id="UP000037939">
    <property type="component" value="Unassembled WGS sequence"/>
</dbReference>
<dbReference type="OrthoDB" id="5329963at2"/>
<dbReference type="RefSeq" id="WP_152969210.1">
    <property type="nucleotide sequence ID" value="NZ_LAQT01000010.1"/>
</dbReference>
<evidence type="ECO:0000259" key="1">
    <source>
        <dbReference type="Pfam" id="PF05050"/>
    </source>
</evidence>
<reference evidence="2 3" key="1">
    <citation type="submission" date="2015-07" db="EMBL/GenBank/DDBJ databases">
        <title>Draft genome sequence of the Amantichitinum ursilacus IGB-41, a new chitin-degrading bacterium.</title>
        <authorList>
            <person name="Kirstahler P."/>
            <person name="Guenther M."/>
            <person name="Grumaz C."/>
            <person name="Rupp S."/>
            <person name="Zibek S."/>
            <person name="Sohn K."/>
        </authorList>
    </citation>
    <scope>NUCLEOTIDE SEQUENCE [LARGE SCALE GENOMIC DNA]</scope>
    <source>
        <strain evidence="2 3">IGB-41</strain>
    </source>
</reference>
<dbReference type="PANTHER" id="PTHR36973:SF4">
    <property type="entry name" value="NODULATION PROTEIN"/>
    <property type="match status" value="1"/>
</dbReference>
<organism evidence="2 3">
    <name type="scientific">Amantichitinum ursilacus</name>
    <dbReference type="NCBI Taxonomy" id="857265"/>
    <lineage>
        <taxon>Bacteria</taxon>
        <taxon>Pseudomonadati</taxon>
        <taxon>Pseudomonadota</taxon>
        <taxon>Betaproteobacteria</taxon>
        <taxon>Neisseriales</taxon>
        <taxon>Chitinibacteraceae</taxon>
        <taxon>Amantichitinum</taxon>
    </lineage>
</organism>
<gene>
    <name evidence="2" type="ORF">WG78_14405</name>
</gene>
<dbReference type="STRING" id="857265.WG78_14405"/>
<dbReference type="PATRIC" id="fig|857265.3.peg.2965"/>
<evidence type="ECO:0000313" key="3">
    <source>
        <dbReference type="Proteomes" id="UP000037939"/>
    </source>
</evidence>
<feature type="domain" description="Methyltransferase FkbM" evidence="1">
    <location>
        <begin position="204"/>
        <end position="351"/>
    </location>
</feature>
<sequence length="376" mass="41894">MTAPHRMPLNLDQLLHAAAQPARHVRVDQPVWIFGAGNFGQDLCRAMQKNGVSVAGFIETTPRANTALNLPIKSWSQLTAQDRQAQLVLGILNRATAFDQLIELATAVGFDAVVMPWDSYDQFGADLGWRFWLSTRAFLHANLPRMRDVLARLGDDNSRDVLLRLMAFRLGVDLDFASVQSAEPQYFNELTLPALRGRAITYVDCGAYNGDTYIDLARQDGVQCHQALLLEPDPANYAALVRNMAEQYPEAVCLPLAAAEQYTILSFNSGQGEGGSISATGDQHIAATALDQLLPQGHVDLVKLDVEGAEAQVLRGARRLIARCRPVLALSLYHNPQDIWELPELLFELCDEYDFYIRQHFFNSFDCVFYAIPSKR</sequence>